<dbReference type="Proteomes" id="UP000629098">
    <property type="component" value="Unassembled WGS sequence"/>
</dbReference>
<comment type="caution">
    <text evidence="1">The sequence shown here is derived from an EMBL/GenBank/DDBJ whole genome shotgun (WGS) entry which is preliminary data.</text>
</comment>
<dbReference type="RefSeq" id="WP_190833424.1">
    <property type="nucleotide sequence ID" value="NZ_CAWPPI010000076.1"/>
</dbReference>
<dbReference type="EMBL" id="JACXAE010000076">
    <property type="protein sequence ID" value="MBD2775271.1"/>
    <property type="molecule type" value="Genomic_DNA"/>
</dbReference>
<reference evidence="1" key="1">
    <citation type="submission" date="2020-09" db="EMBL/GenBank/DDBJ databases">
        <title>Iningainema tapete sp. nov. (Scytonemataceae, Cyanobacteria) from greenhouses in central Florida (USA) produces two types of nodularin with biosynthetic potential for microcystin-LR and anabaenopeptins.</title>
        <authorList>
            <person name="Berthold D.E."/>
            <person name="Lefler F.W."/>
            <person name="Huang I.-S."/>
            <person name="Abdulla H."/>
            <person name="Zimba P.V."/>
            <person name="Laughinghouse H.D. IV."/>
        </authorList>
    </citation>
    <scope>NUCLEOTIDE SEQUENCE</scope>
    <source>
        <strain evidence="1">BLCCT55</strain>
    </source>
</reference>
<accession>A0A8J6XLX7</accession>
<keyword evidence="2" id="KW-1185">Reference proteome</keyword>
<evidence type="ECO:0000313" key="1">
    <source>
        <dbReference type="EMBL" id="MBD2775271.1"/>
    </source>
</evidence>
<protein>
    <submittedName>
        <fullName evidence="1">Uncharacterized protein</fullName>
    </submittedName>
</protein>
<organism evidence="1 2">
    <name type="scientific">Iningainema tapete BLCC-T55</name>
    <dbReference type="NCBI Taxonomy" id="2748662"/>
    <lineage>
        <taxon>Bacteria</taxon>
        <taxon>Bacillati</taxon>
        <taxon>Cyanobacteriota</taxon>
        <taxon>Cyanophyceae</taxon>
        <taxon>Nostocales</taxon>
        <taxon>Scytonemataceae</taxon>
        <taxon>Iningainema tapete</taxon>
    </lineage>
</organism>
<sequence>MFSLPRQAVAASCVICLCVSGIGLLQFPRMRKLLNSKNNASIEALQREIQAEKTSLNLLKQLPSFGYSNIIGNWVYLRFLQYFGDDEARAKTGYSLSPEYFEVILQRDPRFLNAYLGLSTSTSLYAGMPERSVKLTAKGLKSLSPSVPERSYYVWRYKGTDELLFLGDSRAAKESFTMAADWADKHSDAESKQIASISQQTANFLARNPQSRFAQIATWTMVLNNQVDEKTRKIALSKIEALGAKVVTLPDGSTKIELPKKD</sequence>
<evidence type="ECO:0000313" key="2">
    <source>
        <dbReference type="Proteomes" id="UP000629098"/>
    </source>
</evidence>
<proteinExistence type="predicted"/>
<name>A0A8J6XLX7_9CYAN</name>
<gene>
    <name evidence="1" type="ORF">ICL16_25210</name>
</gene>
<dbReference type="AlphaFoldDB" id="A0A8J6XLX7"/>